<comment type="caution">
    <text evidence="2">The sequence shown here is derived from an EMBL/GenBank/DDBJ whole genome shotgun (WGS) entry which is preliminary data.</text>
</comment>
<dbReference type="Pfam" id="PF26030">
    <property type="entry name" value="RUNDC1"/>
    <property type="match status" value="1"/>
</dbReference>
<name>A0A401T842_CHIPU</name>
<dbReference type="InterPro" id="IPR058732">
    <property type="entry name" value="RUNDC1_M"/>
</dbReference>
<dbReference type="AlphaFoldDB" id="A0A401T842"/>
<dbReference type="EMBL" id="BEZZ01013859">
    <property type="protein sequence ID" value="GCC38841.1"/>
    <property type="molecule type" value="Genomic_DNA"/>
</dbReference>
<dbReference type="Proteomes" id="UP000287033">
    <property type="component" value="Unassembled WGS sequence"/>
</dbReference>
<reference evidence="2 3" key="1">
    <citation type="journal article" date="2018" name="Nat. Ecol. Evol.">
        <title>Shark genomes provide insights into elasmobranch evolution and the origin of vertebrates.</title>
        <authorList>
            <person name="Hara Y"/>
            <person name="Yamaguchi K"/>
            <person name="Onimaru K"/>
            <person name="Kadota M"/>
            <person name="Koyanagi M"/>
            <person name="Keeley SD"/>
            <person name="Tatsumi K"/>
            <person name="Tanaka K"/>
            <person name="Motone F"/>
            <person name="Kageyama Y"/>
            <person name="Nozu R"/>
            <person name="Adachi N"/>
            <person name="Nishimura O"/>
            <person name="Nakagawa R"/>
            <person name="Tanegashima C"/>
            <person name="Kiyatake I"/>
            <person name="Matsumoto R"/>
            <person name="Murakumo K"/>
            <person name="Nishida K"/>
            <person name="Terakita A"/>
            <person name="Kuratani S"/>
            <person name="Sato K"/>
            <person name="Hyodo S Kuraku.S."/>
        </authorList>
    </citation>
    <scope>NUCLEOTIDE SEQUENCE [LARGE SCALE GENOMIC DNA]</scope>
</reference>
<dbReference type="OrthoDB" id="10068328at2759"/>
<protein>
    <recommendedName>
        <fullName evidence="1">RUN domain-containing protein</fullName>
    </recommendedName>
</protein>
<proteinExistence type="predicted"/>
<sequence length="61" mass="7408">TEREKLERLEAQRQKQKELIIQLKTQLDDLETFAYQEGSYESLPQSIVLERQRVRLVTLYR</sequence>
<feature type="non-terminal residue" evidence="2">
    <location>
        <position position="1"/>
    </location>
</feature>
<evidence type="ECO:0000313" key="3">
    <source>
        <dbReference type="Proteomes" id="UP000287033"/>
    </source>
</evidence>
<accession>A0A401T842</accession>
<evidence type="ECO:0000313" key="2">
    <source>
        <dbReference type="EMBL" id="GCC38841.1"/>
    </source>
</evidence>
<dbReference type="STRING" id="137246.A0A401T842"/>
<gene>
    <name evidence="2" type="ORF">chiPu_0022975</name>
</gene>
<keyword evidence="3" id="KW-1185">Reference proteome</keyword>
<feature type="domain" description="RUN" evidence="1">
    <location>
        <begin position="15"/>
        <end position="58"/>
    </location>
</feature>
<organism evidence="2 3">
    <name type="scientific">Chiloscyllium punctatum</name>
    <name type="common">Brownbanded bambooshark</name>
    <name type="synonym">Hemiscyllium punctatum</name>
    <dbReference type="NCBI Taxonomy" id="137246"/>
    <lineage>
        <taxon>Eukaryota</taxon>
        <taxon>Metazoa</taxon>
        <taxon>Chordata</taxon>
        <taxon>Craniata</taxon>
        <taxon>Vertebrata</taxon>
        <taxon>Chondrichthyes</taxon>
        <taxon>Elasmobranchii</taxon>
        <taxon>Galeomorphii</taxon>
        <taxon>Galeoidea</taxon>
        <taxon>Orectolobiformes</taxon>
        <taxon>Hemiscylliidae</taxon>
        <taxon>Chiloscyllium</taxon>
    </lineage>
</organism>
<evidence type="ECO:0000259" key="1">
    <source>
        <dbReference type="Pfam" id="PF26030"/>
    </source>
</evidence>